<keyword evidence="5 7" id="KW-1133">Transmembrane helix</keyword>
<dbReference type="SUPFAM" id="SSF90123">
    <property type="entry name" value="ABC transporter transmembrane region"/>
    <property type="match status" value="1"/>
</dbReference>
<feature type="transmembrane region" description="Helical" evidence="7">
    <location>
        <begin position="168"/>
        <end position="186"/>
    </location>
</feature>
<dbReference type="Pfam" id="PF00664">
    <property type="entry name" value="ABC_membrane"/>
    <property type="match status" value="1"/>
</dbReference>
<dbReference type="Gene3D" id="3.40.50.300">
    <property type="entry name" value="P-loop containing nucleotide triphosphate hydrolases"/>
    <property type="match status" value="1"/>
</dbReference>
<feature type="domain" description="ABC transmembrane type-1" evidence="9">
    <location>
        <begin position="23"/>
        <end position="307"/>
    </location>
</feature>
<protein>
    <submittedName>
        <fullName evidence="10">ATP-binding cassette, subfamily C, CydD</fullName>
    </submittedName>
</protein>
<evidence type="ECO:0000256" key="2">
    <source>
        <dbReference type="ARBA" id="ARBA00022692"/>
    </source>
</evidence>
<evidence type="ECO:0000256" key="4">
    <source>
        <dbReference type="ARBA" id="ARBA00022840"/>
    </source>
</evidence>
<name>A0ABT1H2V4_9NOCA</name>
<dbReference type="InterPro" id="IPR003439">
    <property type="entry name" value="ABC_transporter-like_ATP-bd"/>
</dbReference>
<keyword evidence="2 7" id="KW-0812">Transmembrane</keyword>
<dbReference type="CDD" id="cd03228">
    <property type="entry name" value="ABCC_MRP_Like"/>
    <property type="match status" value="1"/>
</dbReference>
<gene>
    <name evidence="10" type="ORF">LX12_002177</name>
</gene>
<feature type="transmembrane region" description="Helical" evidence="7">
    <location>
        <begin position="66"/>
        <end position="83"/>
    </location>
</feature>
<dbReference type="InterPro" id="IPR003593">
    <property type="entry name" value="AAA+_ATPase"/>
</dbReference>
<feature type="transmembrane region" description="Helical" evidence="7">
    <location>
        <begin position="138"/>
        <end position="162"/>
    </location>
</feature>
<evidence type="ECO:0000256" key="5">
    <source>
        <dbReference type="ARBA" id="ARBA00022989"/>
    </source>
</evidence>
<dbReference type="RefSeq" id="WP_253654540.1">
    <property type="nucleotide sequence ID" value="NZ_BAAAOE010000003.1"/>
</dbReference>
<evidence type="ECO:0000256" key="6">
    <source>
        <dbReference type="ARBA" id="ARBA00023136"/>
    </source>
</evidence>
<dbReference type="SMART" id="SM00382">
    <property type="entry name" value="AAA"/>
    <property type="match status" value="1"/>
</dbReference>
<feature type="transmembrane region" description="Helical" evidence="7">
    <location>
        <begin position="21"/>
        <end position="46"/>
    </location>
</feature>
<keyword evidence="4 10" id="KW-0067">ATP-binding</keyword>
<evidence type="ECO:0000313" key="11">
    <source>
        <dbReference type="Proteomes" id="UP001205740"/>
    </source>
</evidence>
<sequence length="563" mass="57994">MTSRAPVDPRLLRVSPAAARTMLITAVCGIVSAATVVVTAVMVASILSELVGDPATRSLAAHRTHLIVLVAAVVVRAATAVVHDRLATRAAGRVIADLRRRALASLTDPARTSPRDLQHRRAEALTTLTRGLDALEPYLTSFVPTLALTMTVTPAVLVVVALADPLSALIIVVTLPLIPLFMVLIGKLTRDRTRARLDAMNRQGAATLDLMAGAPTLRALRRAQAPAQRVADLGERSRRTTMSALRLAFLSGAVLELLATLCVALVAVGIGLRLLYGEMSLYDGVLALILAPEVYLPLRAVGARFHESDAGRTAAADVLDLIDDSGSTPHPTDGVPAVGEMRVVLDDVGVRDRDGWAPRGVTGLLRPGSLTVVTGVNGVGKTTLLHAVAGLIRPDAGRVTVAGVDVTAIPRAALVGRIAMTAQPPLIVPGTVAANLAAAGPLEAAALDRAAAAVGFDAVLAELPDGPATWIGAGGVGLSSGQRQRLALTRALAGDVDLLLLDEPTAHLDGDAEADVIAALRARASTGATVVAVSHRPAVVAAADHVLDVAASRRADEAVTVDA</sequence>
<dbReference type="InterPro" id="IPR027417">
    <property type="entry name" value="P-loop_NTPase"/>
</dbReference>
<dbReference type="Pfam" id="PF00005">
    <property type="entry name" value="ABC_tran"/>
    <property type="match status" value="1"/>
</dbReference>
<reference evidence="10 11" key="1">
    <citation type="submission" date="2022-06" db="EMBL/GenBank/DDBJ databases">
        <title>Genomic Encyclopedia of Archaeal and Bacterial Type Strains, Phase II (KMG-II): from individual species to whole genera.</title>
        <authorList>
            <person name="Goeker M."/>
        </authorList>
    </citation>
    <scope>NUCLEOTIDE SEQUENCE [LARGE SCALE GENOMIC DNA]</scope>
    <source>
        <strain evidence="10 11">DSM 45037</strain>
    </source>
</reference>
<evidence type="ECO:0000313" key="10">
    <source>
        <dbReference type="EMBL" id="MCP2160990.1"/>
    </source>
</evidence>
<dbReference type="InterPro" id="IPR014216">
    <property type="entry name" value="ABC_transptr_CydD"/>
</dbReference>
<dbReference type="CDD" id="cd18584">
    <property type="entry name" value="ABC_6TM_AarD_CydD"/>
    <property type="match status" value="1"/>
</dbReference>
<dbReference type="PROSITE" id="PS50893">
    <property type="entry name" value="ABC_TRANSPORTER_2"/>
    <property type="match status" value="1"/>
</dbReference>
<keyword evidence="11" id="KW-1185">Reference proteome</keyword>
<evidence type="ECO:0000256" key="1">
    <source>
        <dbReference type="ARBA" id="ARBA00004651"/>
    </source>
</evidence>
<keyword evidence="3" id="KW-0547">Nucleotide-binding</keyword>
<dbReference type="Proteomes" id="UP001205740">
    <property type="component" value="Unassembled WGS sequence"/>
</dbReference>
<evidence type="ECO:0000259" key="9">
    <source>
        <dbReference type="PROSITE" id="PS50929"/>
    </source>
</evidence>
<organism evidence="10 11">
    <name type="scientific">Williamsia serinedens</name>
    <dbReference type="NCBI Taxonomy" id="391736"/>
    <lineage>
        <taxon>Bacteria</taxon>
        <taxon>Bacillati</taxon>
        <taxon>Actinomycetota</taxon>
        <taxon>Actinomycetes</taxon>
        <taxon>Mycobacteriales</taxon>
        <taxon>Nocardiaceae</taxon>
        <taxon>Williamsia</taxon>
    </lineage>
</organism>
<feature type="domain" description="ABC transporter" evidence="8">
    <location>
        <begin position="343"/>
        <end position="563"/>
    </location>
</feature>
<evidence type="ECO:0000259" key="8">
    <source>
        <dbReference type="PROSITE" id="PS50893"/>
    </source>
</evidence>
<dbReference type="InterPro" id="IPR039421">
    <property type="entry name" value="Type_1_exporter"/>
</dbReference>
<dbReference type="Gene3D" id="1.20.1560.10">
    <property type="entry name" value="ABC transporter type 1, transmembrane domain"/>
    <property type="match status" value="1"/>
</dbReference>
<accession>A0ABT1H2V4</accession>
<comment type="caution">
    <text evidence="10">The sequence shown here is derived from an EMBL/GenBank/DDBJ whole genome shotgun (WGS) entry which is preliminary data.</text>
</comment>
<proteinExistence type="predicted"/>
<feature type="transmembrane region" description="Helical" evidence="7">
    <location>
        <begin position="247"/>
        <end position="275"/>
    </location>
</feature>
<dbReference type="EMBL" id="JAMTCG010000003">
    <property type="protein sequence ID" value="MCP2160990.1"/>
    <property type="molecule type" value="Genomic_DNA"/>
</dbReference>
<dbReference type="InterPro" id="IPR011527">
    <property type="entry name" value="ABC1_TM_dom"/>
</dbReference>
<comment type="subcellular location">
    <subcellularLocation>
        <location evidence="1">Cell membrane</location>
        <topology evidence="1">Multi-pass membrane protein</topology>
    </subcellularLocation>
</comment>
<dbReference type="NCBIfam" id="TIGR02857">
    <property type="entry name" value="CydD"/>
    <property type="match status" value="1"/>
</dbReference>
<dbReference type="InterPro" id="IPR036640">
    <property type="entry name" value="ABC1_TM_sf"/>
</dbReference>
<keyword evidence="6 7" id="KW-0472">Membrane</keyword>
<evidence type="ECO:0000256" key="3">
    <source>
        <dbReference type="ARBA" id="ARBA00022741"/>
    </source>
</evidence>
<dbReference type="PANTHER" id="PTHR24221">
    <property type="entry name" value="ATP-BINDING CASSETTE SUB-FAMILY B"/>
    <property type="match status" value="1"/>
</dbReference>
<evidence type="ECO:0000256" key="7">
    <source>
        <dbReference type="SAM" id="Phobius"/>
    </source>
</evidence>
<dbReference type="SUPFAM" id="SSF52540">
    <property type="entry name" value="P-loop containing nucleoside triphosphate hydrolases"/>
    <property type="match status" value="1"/>
</dbReference>
<dbReference type="PANTHER" id="PTHR24221:SF590">
    <property type="entry name" value="COMPONENT LINKED WITH THE ASSEMBLY OF CYTOCHROME' TRANSPORT TRANSMEMBRANE ATP-BINDING PROTEIN ABC TRANSPORTER CYDD-RELATED"/>
    <property type="match status" value="1"/>
</dbReference>
<dbReference type="GO" id="GO:0005524">
    <property type="term" value="F:ATP binding"/>
    <property type="evidence" value="ECO:0007669"/>
    <property type="project" value="UniProtKB-KW"/>
</dbReference>
<dbReference type="PROSITE" id="PS50929">
    <property type="entry name" value="ABC_TM1F"/>
    <property type="match status" value="1"/>
</dbReference>